<keyword evidence="1" id="KW-0732">Signal</keyword>
<proteinExistence type="predicted"/>
<gene>
    <name evidence="2" type="ORF">FIBSPDRAFT_1052504</name>
</gene>
<name>A0A165X7T9_9AGAM</name>
<accession>A0A165X7T9</accession>
<reference evidence="2" key="1">
    <citation type="journal article" date="2016" name="Mol. Biol. Evol.">
        <title>Comparative Genomics of Early-Diverging Mushroom-Forming Fungi Provides Insights into the Origins of Lignocellulose Decay Capabilities.</title>
        <authorList>
            <person name="Nagy L.G."/>
            <person name="Riley R."/>
            <person name="Tritt A."/>
            <person name="Adam C."/>
            <person name="Daum C."/>
            <person name="Floudas D."/>
            <person name="Sun H."/>
            <person name="Yadav J.S."/>
            <person name="Pangilinan J."/>
            <person name="Larsson K.H."/>
            <person name="Matsuura K."/>
            <person name="Barry K."/>
            <person name="Labutti K."/>
            <person name="Kuo R."/>
            <person name="Ohm R.A."/>
            <person name="Bhattacharya S.S."/>
            <person name="Shirouzu T."/>
            <person name="Yoshinaga Y."/>
            <person name="Martin F.M."/>
            <person name="Grigoriev I.V."/>
            <person name="Hibbett D.S."/>
        </authorList>
    </citation>
    <scope>NUCLEOTIDE SEQUENCE [LARGE SCALE GENOMIC DNA]</scope>
    <source>
        <strain evidence="2">CBS 109695</strain>
    </source>
</reference>
<feature type="signal peptide" evidence="1">
    <location>
        <begin position="1"/>
        <end position="20"/>
    </location>
</feature>
<dbReference type="AlphaFoldDB" id="A0A165X7T9"/>
<organism evidence="2">
    <name type="scientific">Athelia psychrophila</name>
    <dbReference type="NCBI Taxonomy" id="1759441"/>
    <lineage>
        <taxon>Eukaryota</taxon>
        <taxon>Fungi</taxon>
        <taxon>Dikarya</taxon>
        <taxon>Basidiomycota</taxon>
        <taxon>Agaricomycotina</taxon>
        <taxon>Agaricomycetes</taxon>
        <taxon>Agaricomycetidae</taxon>
        <taxon>Atheliales</taxon>
        <taxon>Atheliaceae</taxon>
        <taxon>Athelia</taxon>
    </lineage>
</organism>
<protein>
    <recommendedName>
        <fullName evidence="3">Cell wall galactomannoprotein</fullName>
    </recommendedName>
</protein>
<dbReference type="EMBL" id="KV417725">
    <property type="protein sequence ID" value="KZP08291.1"/>
    <property type="molecule type" value="Genomic_DNA"/>
</dbReference>
<evidence type="ECO:0000256" key="1">
    <source>
        <dbReference type="SAM" id="SignalP"/>
    </source>
</evidence>
<sequence>MKFFTCSLPLLAAALVPVNAALSPSDITSALTSITSLTVNVTAQMEAILANPQATDIASKISASKANLDKMAAQYNTLAGALTSNVLNGVLHILDPKASEDSVVKAAVASTDAIIPFGNAIVPTFHIFKEYGLYRATCDDAIDVGIQIVAVGTELATLYPDRAVELIGDAVYSFAVGGPVNNPAAVACFIIVPIPDFP</sequence>
<dbReference type="OrthoDB" id="10335209at2759"/>
<evidence type="ECO:0008006" key="3">
    <source>
        <dbReference type="Google" id="ProtNLM"/>
    </source>
</evidence>
<evidence type="ECO:0000313" key="2">
    <source>
        <dbReference type="EMBL" id="KZP08291.1"/>
    </source>
</evidence>
<feature type="chain" id="PRO_5007868894" description="Cell wall galactomannoprotein" evidence="1">
    <location>
        <begin position="21"/>
        <end position="198"/>
    </location>
</feature>